<accession>A0A0D6B6V9</accession>
<dbReference type="eggNOG" id="COG0110">
    <property type="taxonomic scope" value="Bacteria"/>
</dbReference>
<name>A0A0D6B6V9_RHOSU</name>
<evidence type="ECO:0000256" key="6">
    <source>
        <dbReference type="ARBA" id="ARBA00023251"/>
    </source>
</evidence>
<dbReference type="InterPro" id="IPR018357">
    <property type="entry name" value="Hexapep_transf_CS"/>
</dbReference>
<dbReference type="InterPro" id="IPR050179">
    <property type="entry name" value="Trans_hexapeptide_repeat"/>
</dbReference>
<dbReference type="PANTHER" id="PTHR43300">
    <property type="entry name" value="ACETYLTRANSFERASE"/>
    <property type="match status" value="1"/>
</dbReference>
<dbReference type="EC" id="2.3.1.28" evidence="2"/>
<comment type="similarity">
    <text evidence="1">Belongs to the transferase hexapeptide repeat family.</text>
</comment>
<protein>
    <recommendedName>
        <fullName evidence="3">Chloramphenicol acetyltransferase</fullName>
        <ecNumber evidence="2">2.3.1.28</ecNumber>
    </recommendedName>
</protein>
<evidence type="ECO:0000256" key="4">
    <source>
        <dbReference type="ARBA" id="ARBA00022679"/>
    </source>
</evidence>
<dbReference type="PATRIC" id="fig|35806.4.peg.3424"/>
<organism evidence="9 10">
    <name type="scientific">Rhodovulum sulfidophilum</name>
    <name type="common">Rhodobacter sulfidophilus</name>
    <dbReference type="NCBI Taxonomy" id="35806"/>
    <lineage>
        <taxon>Bacteria</taxon>
        <taxon>Pseudomonadati</taxon>
        <taxon>Pseudomonadota</taxon>
        <taxon>Alphaproteobacteria</taxon>
        <taxon>Rhodobacterales</taxon>
        <taxon>Paracoccaceae</taxon>
        <taxon>Rhodovulum</taxon>
    </lineage>
</organism>
<dbReference type="GO" id="GO:0008811">
    <property type="term" value="F:chloramphenicol O-acetyltransferase activity"/>
    <property type="evidence" value="ECO:0007669"/>
    <property type="project" value="UniProtKB-EC"/>
</dbReference>
<dbReference type="SUPFAM" id="SSF51161">
    <property type="entry name" value="Trimeric LpxA-like enzymes"/>
    <property type="match status" value="1"/>
</dbReference>
<evidence type="ECO:0000256" key="5">
    <source>
        <dbReference type="ARBA" id="ARBA00022737"/>
    </source>
</evidence>
<dbReference type="Proteomes" id="UP000064912">
    <property type="component" value="Chromosome"/>
</dbReference>
<keyword evidence="7" id="KW-0012">Acyltransferase</keyword>
<proteinExistence type="inferred from homology"/>
<keyword evidence="4 9" id="KW-0808">Transferase</keyword>
<gene>
    <name evidence="9" type="primary">catB3</name>
    <name evidence="9" type="ORF">NHU_03335</name>
</gene>
<evidence type="ECO:0000256" key="7">
    <source>
        <dbReference type="ARBA" id="ARBA00023315"/>
    </source>
</evidence>
<dbReference type="KEGG" id="rsu:NHU_03335"/>
<evidence type="ECO:0000256" key="2">
    <source>
        <dbReference type="ARBA" id="ARBA00013235"/>
    </source>
</evidence>
<reference evidence="9 10" key="1">
    <citation type="submission" date="2015-02" db="EMBL/GenBank/DDBJ databases">
        <title>Genome sequene of Rhodovulum sulfidophilum DSM 2351.</title>
        <authorList>
            <person name="Nagao N."/>
        </authorList>
    </citation>
    <scope>NUCLEOTIDE SEQUENCE [LARGE SCALE GENOMIC DNA]</scope>
    <source>
        <strain evidence="9 10">DSM 2351</strain>
    </source>
</reference>
<dbReference type="AlphaFoldDB" id="A0A0D6B6V9"/>
<dbReference type="InterPro" id="IPR011004">
    <property type="entry name" value="Trimer_LpxA-like_sf"/>
</dbReference>
<dbReference type="PANTHER" id="PTHR43300:SF12">
    <property type="entry name" value="CHLORAMPHENICOL ACETYLTRANSFERASE"/>
    <property type="match status" value="1"/>
</dbReference>
<dbReference type="GO" id="GO:0046677">
    <property type="term" value="P:response to antibiotic"/>
    <property type="evidence" value="ECO:0007669"/>
    <property type="project" value="UniProtKB-KW"/>
</dbReference>
<evidence type="ECO:0000256" key="1">
    <source>
        <dbReference type="ARBA" id="ARBA00007274"/>
    </source>
</evidence>
<dbReference type="Pfam" id="PF00132">
    <property type="entry name" value="Hexapep"/>
    <property type="match status" value="1"/>
</dbReference>
<evidence type="ECO:0000256" key="3">
    <source>
        <dbReference type="ARBA" id="ARBA00020291"/>
    </source>
</evidence>
<keyword evidence="5" id="KW-0677">Repeat</keyword>
<keyword evidence="6" id="KW-0046">Antibiotic resistance</keyword>
<dbReference type="CDD" id="cd03349">
    <property type="entry name" value="LbH_XAT"/>
    <property type="match status" value="1"/>
</dbReference>
<comment type="catalytic activity">
    <reaction evidence="8">
        <text>chloramphenicol + acetyl-CoA = chloramphenicol 3-acetate + CoA</text>
        <dbReference type="Rhea" id="RHEA:18421"/>
        <dbReference type="ChEBI" id="CHEBI:16730"/>
        <dbReference type="ChEBI" id="CHEBI:17698"/>
        <dbReference type="ChEBI" id="CHEBI:57287"/>
        <dbReference type="ChEBI" id="CHEBI:57288"/>
        <dbReference type="EC" id="2.3.1.28"/>
    </reaction>
</comment>
<dbReference type="NCBIfam" id="NF000490">
    <property type="entry name" value="chloram_CatB"/>
    <property type="match status" value="1"/>
</dbReference>
<evidence type="ECO:0000256" key="8">
    <source>
        <dbReference type="ARBA" id="ARBA00047633"/>
    </source>
</evidence>
<sequence length="211" mass="23635">MQNFFESPFRGVTLDEQVGNPNILVGRYSYYSGYYHGHSFDDCARYLLPDEGVDRLVIGSFCSIGSGAAFVMAGNQGHRNDWISTFPFYWMSEVPAFEGAESGYRPAGDTVIGNDVWIGSEAIIMPGVTIGDGAVIGTRAVVTRDVEPYAIVGGNPARIIRKRFGDDRIALLLDLRWWEWSDDQLRVAMPILTSGNVDRLHEHWETHIRSR</sequence>
<evidence type="ECO:0000313" key="9">
    <source>
        <dbReference type="EMBL" id="BAQ70469.1"/>
    </source>
</evidence>
<dbReference type="PROSITE" id="PS00101">
    <property type="entry name" value="HEXAPEP_TRANSFERASES"/>
    <property type="match status" value="1"/>
</dbReference>
<dbReference type="Gene3D" id="2.160.10.10">
    <property type="entry name" value="Hexapeptide repeat proteins"/>
    <property type="match status" value="1"/>
</dbReference>
<dbReference type="EMBL" id="AP014800">
    <property type="protein sequence ID" value="BAQ70469.1"/>
    <property type="molecule type" value="Genomic_DNA"/>
</dbReference>
<evidence type="ECO:0000313" key="10">
    <source>
        <dbReference type="Proteomes" id="UP000064912"/>
    </source>
</evidence>
<dbReference type="InterPro" id="IPR001451">
    <property type="entry name" value="Hexapep"/>
</dbReference>